<name>A0A1M5QWF1_9BACT</name>
<keyword evidence="3" id="KW-1185">Reference proteome</keyword>
<evidence type="ECO:0000313" key="3">
    <source>
        <dbReference type="Proteomes" id="UP000242592"/>
    </source>
</evidence>
<dbReference type="Pfam" id="PF09851">
    <property type="entry name" value="SHOCT"/>
    <property type="match status" value="1"/>
</dbReference>
<dbReference type="InterPro" id="IPR018649">
    <property type="entry name" value="SHOCT"/>
</dbReference>
<protein>
    <submittedName>
        <fullName evidence="2">Putative membrane protein</fullName>
    </submittedName>
</protein>
<dbReference type="AlphaFoldDB" id="A0A1M5QWF1"/>
<reference evidence="3" key="1">
    <citation type="submission" date="2016-11" db="EMBL/GenBank/DDBJ databases">
        <authorList>
            <person name="Varghese N."/>
            <person name="Submissions S."/>
        </authorList>
    </citation>
    <scope>NUCLEOTIDE SEQUENCE [LARGE SCALE GENOMIC DNA]</scope>
    <source>
        <strain evidence="3">DSM 15807</strain>
    </source>
</reference>
<proteinExistence type="predicted"/>
<feature type="domain" description="SHOCT" evidence="1">
    <location>
        <begin position="39"/>
        <end position="65"/>
    </location>
</feature>
<evidence type="ECO:0000259" key="1">
    <source>
        <dbReference type="Pfam" id="PF09851"/>
    </source>
</evidence>
<gene>
    <name evidence="2" type="ORF">SAMN02745199_0160</name>
</gene>
<dbReference type="RefSeq" id="WP_073071074.1">
    <property type="nucleotide sequence ID" value="NZ_FQXN01000001.1"/>
</dbReference>
<dbReference type="STRING" id="1123380.SAMN02745199_0160"/>
<dbReference type="EMBL" id="FQXN01000001">
    <property type="protein sequence ID" value="SHH17883.1"/>
    <property type="molecule type" value="Genomic_DNA"/>
</dbReference>
<sequence>MMIFWFLLIILGIWYFTKNPDVFKKLGSSQSSEEEAKKEALKILNEKFINGEITEEEYLRKKKLIE</sequence>
<accession>A0A1M5QWF1</accession>
<dbReference type="Proteomes" id="UP000242592">
    <property type="component" value="Unassembled WGS sequence"/>
</dbReference>
<evidence type="ECO:0000313" key="2">
    <source>
        <dbReference type="EMBL" id="SHH17883.1"/>
    </source>
</evidence>
<organism evidence="2 3">
    <name type="scientific">Thermosipho atlanticus DSM 15807</name>
    <dbReference type="NCBI Taxonomy" id="1123380"/>
    <lineage>
        <taxon>Bacteria</taxon>
        <taxon>Thermotogati</taxon>
        <taxon>Thermotogota</taxon>
        <taxon>Thermotogae</taxon>
        <taxon>Thermotogales</taxon>
        <taxon>Fervidobacteriaceae</taxon>
        <taxon>Thermosipho</taxon>
    </lineage>
</organism>